<dbReference type="GO" id="GO:0098797">
    <property type="term" value="C:plasma membrane protein complex"/>
    <property type="evidence" value="ECO:0007669"/>
    <property type="project" value="TreeGrafter"/>
</dbReference>
<proteinExistence type="inferred from homology"/>
<protein>
    <submittedName>
        <fullName evidence="10">Lipoprotein-releasing system permease protein</fullName>
    </submittedName>
</protein>
<feature type="transmembrane region" description="Helical" evidence="7">
    <location>
        <begin position="20"/>
        <end position="45"/>
    </location>
</feature>
<reference evidence="10 11" key="1">
    <citation type="submission" date="2020-07" db="EMBL/GenBank/DDBJ databases">
        <title>Genomic Encyclopedia of Type Strains, Phase IV (KMG-V): Genome sequencing to study the core and pangenomes of soil and plant-associated prokaryotes.</title>
        <authorList>
            <person name="Whitman W."/>
        </authorList>
    </citation>
    <scope>NUCLEOTIDE SEQUENCE [LARGE SCALE GENOMIC DNA]</scope>
    <source>
        <strain evidence="10 11">M8UP22</strain>
    </source>
</reference>
<feature type="transmembrane region" description="Helical" evidence="7">
    <location>
        <begin position="340"/>
        <end position="361"/>
    </location>
</feature>
<dbReference type="InterPro" id="IPR003838">
    <property type="entry name" value="ABC3_permease_C"/>
</dbReference>
<dbReference type="AlphaFoldDB" id="A0A852VG09"/>
<dbReference type="Pfam" id="PF02687">
    <property type="entry name" value="FtsX"/>
    <property type="match status" value="1"/>
</dbReference>
<feature type="transmembrane region" description="Helical" evidence="7">
    <location>
        <begin position="286"/>
        <end position="312"/>
    </location>
</feature>
<dbReference type="Pfam" id="PF12704">
    <property type="entry name" value="MacB_PCD"/>
    <property type="match status" value="1"/>
</dbReference>
<evidence type="ECO:0000256" key="5">
    <source>
        <dbReference type="ARBA" id="ARBA00022989"/>
    </source>
</evidence>
<evidence type="ECO:0000256" key="4">
    <source>
        <dbReference type="ARBA" id="ARBA00022692"/>
    </source>
</evidence>
<comment type="caution">
    <text evidence="10">The sequence shown here is derived from an EMBL/GenBank/DDBJ whole genome shotgun (WGS) entry which is preliminary data.</text>
</comment>
<comment type="subcellular location">
    <subcellularLocation>
        <location evidence="1">Cell membrane</location>
        <topology evidence="1">Multi-pass membrane protein</topology>
    </subcellularLocation>
</comment>
<feature type="domain" description="MacB-like periplasmic core" evidence="9">
    <location>
        <begin position="25"/>
        <end position="259"/>
    </location>
</feature>
<gene>
    <name evidence="10" type="ORF">HDF08_002006</name>
</gene>
<evidence type="ECO:0000313" key="11">
    <source>
        <dbReference type="Proteomes" id="UP000564385"/>
    </source>
</evidence>
<evidence type="ECO:0000256" key="3">
    <source>
        <dbReference type="ARBA" id="ARBA00022475"/>
    </source>
</evidence>
<organism evidence="10 11">
    <name type="scientific">Tunturiibacter lichenicola</name>
    <dbReference type="NCBI Taxonomy" id="2051959"/>
    <lineage>
        <taxon>Bacteria</taxon>
        <taxon>Pseudomonadati</taxon>
        <taxon>Acidobacteriota</taxon>
        <taxon>Terriglobia</taxon>
        <taxon>Terriglobales</taxon>
        <taxon>Acidobacteriaceae</taxon>
        <taxon>Tunturiibacter</taxon>
    </lineage>
</organism>
<evidence type="ECO:0000256" key="1">
    <source>
        <dbReference type="ARBA" id="ARBA00004651"/>
    </source>
</evidence>
<accession>A0A852VG09</accession>
<evidence type="ECO:0000259" key="9">
    <source>
        <dbReference type="Pfam" id="PF12704"/>
    </source>
</evidence>
<dbReference type="PANTHER" id="PTHR30489:SF0">
    <property type="entry name" value="LIPOPROTEIN-RELEASING SYSTEM TRANSMEMBRANE PROTEIN LOLE"/>
    <property type="match status" value="1"/>
</dbReference>
<evidence type="ECO:0000256" key="6">
    <source>
        <dbReference type="ARBA" id="ARBA00023136"/>
    </source>
</evidence>
<keyword evidence="6 7" id="KW-0472">Membrane</keyword>
<keyword evidence="5 7" id="KW-1133">Transmembrane helix</keyword>
<evidence type="ECO:0000313" key="10">
    <source>
        <dbReference type="EMBL" id="NYF89939.1"/>
    </source>
</evidence>
<feature type="domain" description="ABC3 transporter permease C-terminal" evidence="8">
    <location>
        <begin position="290"/>
        <end position="412"/>
    </location>
</feature>
<feature type="transmembrane region" description="Helical" evidence="7">
    <location>
        <begin position="381"/>
        <end position="405"/>
    </location>
</feature>
<dbReference type="EMBL" id="JACCCU010000001">
    <property type="protein sequence ID" value="NYF89939.1"/>
    <property type="molecule type" value="Genomic_DNA"/>
</dbReference>
<keyword evidence="4 7" id="KW-0812">Transmembrane</keyword>
<evidence type="ECO:0000256" key="2">
    <source>
        <dbReference type="ARBA" id="ARBA00005236"/>
    </source>
</evidence>
<keyword evidence="10" id="KW-0449">Lipoprotein</keyword>
<dbReference type="Proteomes" id="UP000564385">
    <property type="component" value="Unassembled WGS sequence"/>
</dbReference>
<comment type="similarity">
    <text evidence="2">Belongs to the ABC-4 integral membrane protein family. LolC/E subfamily.</text>
</comment>
<dbReference type="InterPro" id="IPR051447">
    <property type="entry name" value="Lipoprotein-release_system"/>
</dbReference>
<sequence length="422" mass="45287">MRFEFFIAARYLRAKRRQAVVGVITAISVIGVAAGVASLIIALAITNGMRRDLQERLVGSTSHVDLMRVAGDGIRDWRPLLARLRGVPHVVAAAPGLYGQVLISKGARSGGGLVKGVIPKDEKTVGDLLQSVVQGSAAALEPESSESASQQISLPSARAIPPIVIGQDMAESLGAKVGDGVLVTSPQGELTPLGLVPKYERFQVAGIFKSGFYQYDSSYAFLRLADAQRLFSEPDLISVISFKVDDLYHADRVGRAIEDAAGKGFQTTNWMEQNRELFRALKLEQVVTFIVLALIVCVAALNILIALTMMVMEKTRDIAVLMSFGVSGAQVRRIFLMQGLLISVIGTVLGLVLGYGLSWLGGHYRFIRLDAAVYSIDYLPFAPRVVDAVIVAAVSLGVSLIATIYPSGSAAKVLPAEALRYE</sequence>
<keyword evidence="3" id="KW-1003">Cell membrane</keyword>
<evidence type="ECO:0000259" key="8">
    <source>
        <dbReference type="Pfam" id="PF02687"/>
    </source>
</evidence>
<name>A0A852VG09_9BACT</name>
<evidence type="ECO:0000256" key="7">
    <source>
        <dbReference type="SAM" id="Phobius"/>
    </source>
</evidence>
<dbReference type="GO" id="GO:0044874">
    <property type="term" value="P:lipoprotein localization to outer membrane"/>
    <property type="evidence" value="ECO:0007669"/>
    <property type="project" value="TreeGrafter"/>
</dbReference>
<dbReference type="PANTHER" id="PTHR30489">
    <property type="entry name" value="LIPOPROTEIN-RELEASING SYSTEM TRANSMEMBRANE PROTEIN LOLE"/>
    <property type="match status" value="1"/>
</dbReference>
<dbReference type="InterPro" id="IPR025857">
    <property type="entry name" value="MacB_PCD"/>
</dbReference>